<feature type="compositionally biased region" description="Low complexity" evidence="1">
    <location>
        <begin position="92"/>
        <end position="101"/>
    </location>
</feature>
<organism evidence="2 3">
    <name type="scientific">Aureliella helgolandensis</name>
    <dbReference type="NCBI Taxonomy" id="2527968"/>
    <lineage>
        <taxon>Bacteria</taxon>
        <taxon>Pseudomonadati</taxon>
        <taxon>Planctomycetota</taxon>
        <taxon>Planctomycetia</taxon>
        <taxon>Pirellulales</taxon>
        <taxon>Pirellulaceae</taxon>
        <taxon>Aureliella</taxon>
    </lineage>
</organism>
<evidence type="ECO:0000313" key="2">
    <source>
        <dbReference type="EMBL" id="QDV28101.1"/>
    </source>
</evidence>
<dbReference type="Proteomes" id="UP000318017">
    <property type="component" value="Chromosome"/>
</dbReference>
<dbReference type="EMBL" id="CP036298">
    <property type="protein sequence ID" value="QDV28101.1"/>
    <property type="molecule type" value="Genomic_DNA"/>
</dbReference>
<dbReference type="AlphaFoldDB" id="A0A518GHM7"/>
<feature type="region of interest" description="Disordered" evidence="1">
    <location>
        <begin position="77"/>
        <end position="124"/>
    </location>
</feature>
<dbReference type="RefSeq" id="WP_145086525.1">
    <property type="nucleotide sequence ID" value="NZ_CP036298.1"/>
</dbReference>
<feature type="compositionally biased region" description="Polar residues" evidence="1">
    <location>
        <begin position="192"/>
        <end position="202"/>
    </location>
</feature>
<feature type="compositionally biased region" description="Polar residues" evidence="1">
    <location>
        <begin position="107"/>
        <end position="117"/>
    </location>
</feature>
<feature type="region of interest" description="Disordered" evidence="1">
    <location>
        <begin position="176"/>
        <end position="224"/>
    </location>
</feature>
<dbReference type="OrthoDB" id="271784at2"/>
<gene>
    <name evidence="2" type="ORF">Q31a_64960</name>
</gene>
<evidence type="ECO:0000313" key="3">
    <source>
        <dbReference type="Proteomes" id="UP000318017"/>
    </source>
</evidence>
<evidence type="ECO:0000256" key="1">
    <source>
        <dbReference type="SAM" id="MobiDB-lite"/>
    </source>
</evidence>
<keyword evidence="3" id="KW-1185">Reference proteome</keyword>
<protein>
    <submittedName>
        <fullName evidence="2">Uncharacterized protein</fullName>
    </submittedName>
</protein>
<name>A0A518GHM7_9BACT</name>
<sequence length="280" mass="30158">MGLKVKIDQSVLDELVAGSIPRERYRHIMTALDSDPTQWRDCAMTFLEEQAIQEELSALVQRDVDWDTIRIPSATDPWLGSAGGESTRSDSSKSSSTAVPSHAAGNTAEQSKTQPLSRTPPVSAAAVLRESENHPVQVSESPIPPRLLQLQKFTSLAALLLISFTIGWFGSGMSGESGASGGPLGNPLVGHQSASPSPSLKTTIVGDSPKSSPPPPSRQSRKNQVFRIDREIPASLRELERQGLIRIETIDGLMPVELDNGTSAIVPVQQFRIVPTSQSY</sequence>
<accession>A0A518GHM7</accession>
<dbReference type="KEGG" id="ahel:Q31a_64960"/>
<reference evidence="2 3" key="1">
    <citation type="submission" date="2019-02" db="EMBL/GenBank/DDBJ databases">
        <title>Deep-cultivation of Planctomycetes and their phenomic and genomic characterization uncovers novel biology.</title>
        <authorList>
            <person name="Wiegand S."/>
            <person name="Jogler M."/>
            <person name="Boedeker C."/>
            <person name="Pinto D."/>
            <person name="Vollmers J."/>
            <person name="Rivas-Marin E."/>
            <person name="Kohn T."/>
            <person name="Peeters S.H."/>
            <person name="Heuer A."/>
            <person name="Rast P."/>
            <person name="Oberbeckmann S."/>
            <person name="Bunk B."/>
            <person name="Jeske O."/>
            <person name="Meyerdierks A."/>
            <person name="Storesund J.E."/>
            <person name="Kallscheuer N."/>
            <person name="Luecker S."/>
            <person name="Lage O.M."/>
            <person name="Pohl T."/>
            <person name="Merkel B.J."/>
            <person name="Hornburger P."/>
            <person name="Mueller R.-W."/>
            <person name="Bruemmer F."/>
            <person name="Labrenz M."/>
            <person name="Spormann A.M."/>
            <person name="Op den Camp H."/>
            <person name="Overmann J."/>
            <person name="Amann R."/>
            <person name="Jetten M.S.M."/>
            <person name="Mascher T."/>
            <person name="Medema M.H."/>
            <person name="Devos D.P."/>
            <person name="Kaster A.-K."/>
            <person name="Ovreas L."/>
            <person name="Rohde M."/>
            <person name="Galperin M.Y."/>
            <person name="Jogler C."/>
        </authorList>
    </citation>
    <scope>NUCLEOTIDE SEQUENCE [LARGE SCALE GENOMIC DNA]</scope>
    <source>
        <strain evidence="2 3">Q31a</strain>
    </source>
</reference>
<proteinExistence type="predicted"/>